<dbReference type="PIRSF" id="PIRSF006485">
    <property type="entry name" value="GTP-binding_EngA"/>
    <property type="match status" value="1"/>
</dbReference>
<evidence type="ECO:0000259" key="11">
    <source>
        <dbReference type="PROSITE" id="PS51712"/>
    </source>
</evidence>
<dbReference type="EMBL" id="MWQO01000025">
    <property type="protein sequence ID" value="THD10548.1"/>
    <property type="molecule type" value="Genomic_DNA"/>
</dbReference>
<dbReference type="InterPro" id="IPR005225">
    <property type="entry name" value="Small_GTP-bd"/>
</dbReference>
<keyword evidence="4 10" id="KW-0677">Repeat</keyword>
<comment type="function">
    <text evidence="8 10">GTPase that plays an essential role in the late steps of ribosome biogenesis.</text>
</comment>
<accession>A0A4S3KQ14</accession>
<comment type="caution">
    <text evidence="12">The sequence shown here is derived from an EMBL/GenBank/DDBJ whole genome shotgun (WGS) entry which is preliminary data.</text>
</comment>
<dbReference type="NCBIfam" id="TIGR03594">
    <property type="entry name" value="GTPase_EngA"/>
    <property type="match status" value="1"/>
</dbReference>
<dbReference type="InterPro" id="IPR016484">
    <property type="entry name" value="GTPase_Der"/>
</dbReference>
<evidence type="ECO:0000256" key="6">
    <source>
        <dbReference type="ARBA" id="ARBA00023134"/>
    </source>
</evidence>
<evidence type="ECO:0000313" key="13">
    <source>
        <dbReference type="Proteomes" id="UP000307749"/>
    </source>
</evidence>
<feature type="binding site" evidence="8">
    <location>
        <begin position="297"/>
        <end position="300"/>
    </location>
    <ligand>
        <name>GTP</name>
        <dbReference type="ChEBI" id="CHEBI:37565"/>
        <label>2</label>
    </ligand>
</feature>
<proteinExistence type="inferred from homology"/>
<dbReference type="GO" id="GO:0042254">
    <property type="term" value="P:ribosome biogenesis"/>
    <property type="evidence" value="ECO:0007669"/>
    <property type="project" value="UniProtKB-KW"/>
</dbReference>
<evidence type="ECO:0000256" key="8">
    <source>
        <dbReference type="HAMAP-Rule" id="MF_00195"/>
    </source>
</evidence>
<sequence length="466" mass="50785">MLPVVALVGRPNVGKSTLFNVMTGSRDALVADLPGVTRDRHYGVCRRGERPFVVIDTGGLSGVEIDDLSIAAARQVRLAIAESAAVVFMVDARDGLMPQDRSILDELRRCGKPLLLAVNKTDGLDVATALAEFAALGASHVLPIAASHSRGLDDLLQVLAEWLPPDSADAAAVEDPDAIRVAMVGRPNVGKSTLVNRLLGEERLVVSETAGTTRDSIRVPLERDGQRYVLVDTAGVRRRARVDDGLEKLSVIKTLGTLEQVEVAVLLLDAGEGITDQDLTLIGHVLASGRALVIAANKWDGMDSYARTQCKSGLERRLDFVPWAQVVFISGLHGSGLRELMRAVRRAHASATTELVASSLTRTLEQAVTAYQPPLVRGHMPKLRFAHPGGHAPPSIIIHGSRTAHLAPAYRKYLENFFRRRYKLVGTPVRIDFRDGENPFAGRKNVLTESQLRKRQRLIRHSRGKR</sequence>
<dbReference type="PROSITE" id="PS51712">
    <property type="entry name" value="G_ENGA"/>
    <property type="match status" value="2"/>
</dbReference>
<evidence type="ECO:0000256" key="7">
    <source>
        <dbReference type="ARBA" id="ARBA00032345"/>
    </source>
</evidence>
<feature type="binding site" evidence="8">
    <location>
        <begin position="232"/>
        <end position="236"/>
    </location>
    <ligand>
        <name>GTP</name>
        <dbReference type="ChEBI" id="CHEBI:37565"/>
        <label>2</label>
    </ligand>
</feature>
<keyword evidence="6 8" id="KW-0342">GTP-binding</keyword>
<dbReference type="HAMAP" id="MF_00195">
    <property type="entry name" value="GTPase_Der"/>
    <property type="match status" value="1"/>
</dbReference>
<dbReference type="NCBIfam" id="TIGR00231">
    <property type="entry name" value="small_GTP"/>
    <property type="match status" value="2"/>
</dbReference>
<dbReference type="Gene3D" id="3.30.300.20">
    <property type="match status" value="1"/>
</dbReference>
<feature type="binding site" evidence="8">
    <location>
        <begin position="185"/>
        <end position="192"/>
    </location>
    <ligand>
        <name>GTP</name>
        <dbReference type="ChEBI" id="CHEBI:37565"/>
        <label>2</label>
    </ligand>
</feature>
<reference evidence="12 13" key="1">
    <citation type="submission" date="2017-02" db="EMBL/GenBank/DDBJ databases">
        <title>Whole genome sequencing of Metallibacterium scheffleri DSM 24874 (T).</title>
        <authorList>
            <person name="Kumar S."/>
            <person name="Patil P."/>
            <person name="Patil P.B."/>
        </authorList>
    </citation>
    <scope>NUCLEOTIDE SEQUENCE [LARGE SCALE GENOMIC DNA]</scope>
    <source>
        <strain evidence="12 13">DSM 24874</strain>
    </source>
</reference>
<evidence type="ECO:0000256" key="3">
    <source>
        <dbReference type="ARBA" id="ARBA00022517"/>
    </source>
</evidence>
<evidence type="ECO:0000256" key="9">
    <source>
        <dbReference type="PROSITE-ProRule" id="PRU01049"/>
    </source>
</evidence>
<keyword evidence="13" id="KW-1185">Reference proteome</keyword>
<dbReference type="RefSeq" id="WP_081127590.1">
    <property type="nucleotide sequence ID" value="NZ_LDOS01000002.1"/>
</dbReference>
<dbReference type="InterPro" id="IPR006073">
    <property type="entry name" value="GTP-bd"/>
</dbReference>
<dbReference type="Pfam" id="PF14714">
    <property type="entry name" value="KH_dom-like"/>
    <property type="match status" value="1"/>
</dbReference>
<evidence type="ECO:0000256" key="10">
    <source>
        <dbReference type="RuleBase" id="RU004481"/>
    </source>
</evidence>
<dbReference type="InterPro" id="IPR015946">
    <property type="entry name" value="KH_dom-like_a/b"/>
</dbReference>
<comment type="similarity">
    <text evidence="1 8 9 10">Belongs to the TRAFAC class TrmE-Era-EngA-EngB-Septin-like GTPase superfamily. EngA (Der) GTPase family.</text>
</comment>
<dbReference type="Gene3D" id="3.40.50.300">
    <property type="entry name" value="P-loop containing nucleotide triphosphate hydrolases"/>
    <property type="match status" value="2"/>
</dbReference>
<dbReference type="FunFam" id="3.40.50.300:FF:000040">
    <property type="entry name" value="GTPase Der"/>
    <property type="match status" value="1"/>
</dbReference>
<feature type="domain" description="EngA-type G" evidence="11">
    <location>
        <begin position="3"/>
        <end position="167"/>
    </location>
</feature>
<dbReference type="STRING" id="993689.GCA_002077135_02163"/>
<name>A0A4S3KQ14_9GAMM</name>
<dbReference type="InterPro" id="IPR027417">
    <property type="entry name" value="P-loop_NTPase"/>
</dbReference>
<dbReference type="CDD" id="cd01895">
    <property type="entry name" value="EngA2"/>
    <property type="match status" value="1"/>
</dbReference>
<dbReference type="GO" id="GO:0043022">
    <property type="term" value="F:ribosome binding"/>
    <property type="evidence" value="ECO:0007669"/>
    <property type="project" value="TreeGrafter"/>
</dbReference>
<dbReference type="PANTHER" id="PTHR43834">
    <property type="entry name" value="GTPASE DER"/>
    <property type="match status" value="1"/>
</dbReference>
<keyword evidence="3 8" id="KW-0690">Ribosome biogenesis</keyword>
<gene>
    <name evidence="8" type="primary">der</name>
    <name evidence="12" type="ORF">B1806_08165</name>
</gene>
<protein>
    <recommendedName>
        <fullName evidence="2 8">GTPase Der</fullName>
    </recommendedName>
    <alternativeName>
        <fullName evidence="7 8">GTP-binding protein EngA</fullName>
    </alternativeName>
</protein>
<dbReference type="GO" id="GO:0005525">
    <property type="term" value="F:GTP binding"/>
    <property type="evidence" value="ECO:0007669"/>
    <property type="project" value="UniProtKB-UniRule"/>
</dbReference>
<feature type="binding site" evidence="8">
    <location>
        <begin position="9"/>
        <end position="16"/>
    </location>
    <ligand>
        <name>GTP</name>
        <dbReference type="ChEBI" id="CHEBI:37565"/>
        <label>1</label>
    </ligand>
</feature>
<keyword evidence="5 8" id="KW-0547">Nucleotide-binding</keyword>
<dbReference type="SUPFAM" id="SSF52540">
    <property type="entry name" value="P-loop containing nucleoside triphosphate hydrolases"/>
    <property type="match status" value="2"/>
</dbReference>
<evidence type="ECO:0000256" key="1">
    <source>
        <dbReference type="ARBA" id="ARBA00008279"/>
    </source>
</evidence>
<evidence type="ECO:0000313" key="12">
    <source>
        <dbReference type="EMBL" id="THD10548.1"/>
    </source>
</evidence>
<dbReference type="OrthoDB" id="9805918at2"/>
<feature type="binding site" evidence="8">
    <location>
        <begin position="119"/>
        <end position="122"/>
    </location>
    <ligand>
        <name>GTP</name>
        <dbReference type="ChEBI" id="CHEBI:37565"/>
        <label>1</label>
    </ligand>
</feature>
<dbReference type="InterPro" id="IPR032859">
    <property type="entry name" value="KH_dom-like"/>
</dbReference>
<evidence type="ECO:0000256" key="5">
    <source>
        <dbReference type="ARBA" id="ARBA00022741"/>
    </source>
</evidence>
<dbReference type="InterPro" id="IPR031166">
    <property type="entry name" value="G_ENGA"/>
</dbReference>
<comment type="subunit">
    <text evidence="8">Associates with the 50S ribosomal subunit.</text>
</comment>
<dbReference type="Proteomes" id="UP000307749">
    <property type="component" value="Unassembled WGS sequence"/>
</dbReference>
<evidence type="ECO:0000256" key="2">
    <source>
        <dbReference type="ARBA" id="ARBA00020953"/>
    </source>
</evidence>
<dbReference type="AlphaFoldDB" id="A0A4S3KQ14"/>
<dbReference type="PRINTS" id="PR00326">
    <property type="entry name" value="GTP1OBG"/>
</dbReference>
<feature type="binding site" evidence="8">
    <location>
        <begin position="56"/>
        <end position="60"/>
    </location>
    <ligand>
        <name>GTP</name>
        <dbReference type="ChEBI" id="CHEBI:37565"/>
        <label>1</label>
    </ligand>
</feature>
<dbReference type="CDD" id="cd01894">
    <property type="entry name" value="EngA1"/>
    <property type="match status" value="1"/>
</dbReference>
<dbReference type="PANTHER" id="PTHR43834:SF6">
    <property type="entry name" value="GTPASE DER"/>
    <property type="match status" value="1"/>
</dbReference>
<feature type="domain" description="EngA-type G" evidence="11">
    <location>
        <begin position="179"/>
        <end position="352"/>
    </location>
</feature>
<organism evidence="12 13">
    <name type="scientific">Metallibacterium scheffleri</name>
    <dbReference type="NCBI Taxonomy" id="993689"/>
    <lineage>
        <taxon>Bacteria</taxon>
        <taxon>Pseudomonadati</taxon>
        <taxon>Pseudomonadota</taxon>
        <taxon>Gammaproteobacteria</taxon>
        <taxon>Lysobacterales</taxon>
        <taxon>Rhodanobacteraceae</taxon>
        <taxon>Metallibacterium</taxon>
    </lineage>
</organism>
<evidence type="ECO:0000256" key="4">
    <source>
        <dbReference type="ARBA" id="ARBA00022737"/>
    </source>
</evidence>
<dbReference type="Pfam" id="PF01926">
    <property type="entry name" value="MMR_HSR1"/>
    <property type="match status" value="2"/>
</dbReference>